<sequence>MNTCTGGQASMTHMPQGNLTDRQTDTHECGPAQMSVILPHCCGDLSANALVELRQHRSMAQLTVRLLSLPPSLTHSLTHFVSHSLIHSVTLSLSLPLSHTHYVTLFLSPFHP</sequence>
<proteinExistence type="predicted"/>
<evidence type="ECO:0000313" key="2">
    <source>
        <dbReference type="EMBL" id="VEL31955.1"/>
    </source>
</evidence>
<comment type="caution">
    <text evidence="2">The sequence shown here is derived from an EMBL/GenBank/DDBJ whole genome shotgun (WGS) entry which is preliminary data.</text>
</comment>
<keyword evidence="3" id="KW-1185">Reference proteome</keyword>
<name>A0A3S5ATZ0_9PLAT</name>
<gene>
    <name evidence="2" type="ORF">PXEA_LOCUS25395</name>
</gene>
<feature type="region of interest" description="Disordered" evidence="1">
    <location>
        <begin position="1"/>
        <end position="26"/>
    </location>
</feature>
<protein>
    <submittedName>
        <fullName evidence="2">Uncharacterized protein</fullName>
    </submittedName>
</protein>
<dbReference type="Proteomes" id="UP000784294">
    <property type="component" value="Unassembled WGS sequence"/>
</dbReference>
<dbReference type="EMBL" id="CAAALY010128395">
    <property type="protein sequence ID" value="VEL31955.1"/>
    <property type="molecule type" value="Genomic_DNA"/>
</dbReference>
<feature type="non-terminal residue" evidence="2">
    <location>
        <position position="112"/>
    </location>
</feature>
<evidence type="ECO:0000313" key="3">
    <source>
        <dbReference type="Proteomes" id="UP000784294"/>
    </source>
</evidence>
<feature type="compositionally biased region" description="Polar residues" evidence="1">
    <location>
        <begin position="1"/>
        <end position="21"/>
    </location>
</feature>
<accession>A0A3S5ATZ0</accession>
<organism evidence="2 3">
    <name type="scientific">Protopolystoma xenopodis</name>
    <dbReference type="NCBI Taxonomy" id="117903"/>
    <lineage>
        <taxon>Eukaryota</taxon>
        <taxon>Metazoa</taxon>
        <taxon>Spiralia</taxon>
        <taxon>Lophotrochozoa</taxon>
        <taxon>Platyhelminthes</taxon>
        <taxon>Monogenea</taxon>
        <taxon>Polyopisthocotylea</taxon>
        <taxon>Polystomatidea</taxon>
        <taxon>Polystomatidae</taxon>
        <taxon>Protopolystoma</taxon>
    </lineage>
</organism>
<evidence type="ECO:0000256" key="1">
    <source>
        <dbReference type="SAM" id="MobiDB-lite"/>
    </source>
</evidence>
<reference evidence="2" key="1">
    <citation type="submission" date="2018-11" db="EMBL/GenBank/DDBJ databases">
        <authorList>
            <consortium name="Pathogen Informatics"/>
        </authorList>
    </citation>
    <scope>NUCLEOTIDE SEQUENCE</scope>
</reference>
<dbReference type="AlphaFoldDB" id="A0A3S5ATZ0"/>